<accession>E1F9N4</accession>
<dbReference type="Proteomes" id="UP000008974">
    <property type="component" value="Unassembled WGS sequence"/>
</dbReference>
<sequence length="91" mass="10355">MPPFIIQQTKKEVSVPKPDMLVQVRGAPKDDDIVINGQVYRFLGPRDFSCAVENQEVTHSWAIPVYPSRSCKDFSIPELCNLLQDSEYQSL</sequence>
<comment type="caution">
    <text evidence="1">The sequence shown here is derived from an EMBL/GenBank/DDBJ whole genome shotgun (WGS) entry which is preliminary data.</text>
</comment>
<organism evidence="1 2">
    <name type="scientific">Giardia intestinalis (strain P15)</name>
    <name type="common">Giardia lamblia</name>
    <dbReference type="NCBI Taxonomy" id="658858"/>
    <lineage>
        <taxon>Eukaryota</taxon>
        <taxon>Metamonada</taxon>
        <taxon>Diplomonadida</taxon>
        <taxon>Hexamitidae</taxon>
        <taxon>Giardiinae</taxon>
        <taxon>Giardia</taxon>
    </lineage>
</organism>
<evidence type="ECO:0000313" key="2">
    <source>
        <dbReference type="Proteomes" id="UP000008974"/>
    </source>
</evidence>
<dbReference type="OrthoDB" id="10250355at2759"/>
<gene>
    <name evidence="1" type="ORF">GLP15_4783</name>
</gene>
<evidence type="ECO:0000313" key="1">
    <source>
        <dbReference type="EMBL" id="EFO60811.1"/>
    </source>
</evidence>
<dbReference type="OMA" id="SWAIPVY"/>
<proteinExistence type="predicted"/>
<name>E1F9N4_GIAIA</name>
<protein>
    <submittedName>
        <fullName evidence="1">Uncharacterized protein</fullName>
    </submittedName>
</protein>
<dbReference type="VEuPathDB" id="GiardiaDB:GLP15_4783"/>
<dbReference type="EMBL" id="ACVC01000732">
    <property type="protein sequence ID" value="EFO60811.1"/>
    <property type="molecule type" value="Genomic_DNA"/>
</dbReference>
<dbReference type="AlphaFoldDB" id="E1F9N4"/>
<reference evidence="1 2" key="1">
    <citation type="journal article" date="2010" name="BMC Genomics">
        <title>Genome analysis and comparative genomics of a Giardia intestinalis assemblage E isolate.</title>
        <authorList>
            <person name="Jerlstrom-Hultqvist J."/>
            <person name="Franzen O."/>
            <person name="Ankarklev J."/>
            <person name="Xu F."/>
            <person name="Nohynkova E."/>
            <person name="Andersson J.O."/>
            <person name="Svard S.G."/>
            <person name="Andersson B."/>
        </authorList>
    </citation>
    <scope>NUCLEOTIDE SEQUENCE [LARGE SCALE GENOMIC DNA]</scope>
    <source>
        <strain evidence="1 2">P15</strain>
    </source>
</reference>